<feature type="region of interest" description="Disordered" evidence="1">
    <location>
        <begin position="728"/>
        <end position="766"/>
    </location>
</feature>
<dbReference type="Gene3D" id="3.40.50.300">
    <property type="entry name" value="P-loop containing nucleotide triphosphate hydrolases"/>
    <property type="match status" value="1"/>
</dbReference>
<dbReference type="InterPro" id="IPR003959">
    <property type="entry name" value="ATPase_AAA_core"/>
</dbReference>
<dbReference type="CDD" id="cd00009">
    <property type="entry name" value="AAA"/>
    <property type="match status" value="1"/>
</dbReference>
<protein>
    <submittedName>
        <fullName evidence="3">p-loop containing nucleoside triphosphate hydrolase protein</fullName>
    </submittedName>
</protein>
<dbReference type="GO" id="GO:0003677">
    <property type="term" value="F:DNA binding"/>
    <property type="evidence" value="ECO:0007669"/>
    <property type="project" value="TreeGrafter"/>
</dbReference>
<dbReference type="Pfam" id="PF00004">
    <property type="entry name" value="AAA"/>
    <property type="match status" value="1"/>
</dbReference>
<dbReference type="InterPro" id="IPR027417">
    <property type="entry name" value="P-loop_NTPase"/>
</dbReference>
<dbReference type="EMBL" id="KV454546">
    <property type="protein sequence ID" value="ODV64771.1"/>
    <property type="molecule type" value="Genomic_DNA"/>
</dbReference>
<dbReference type="PANTHER" id="PTHR23389:SF3">
    <property type="entry name" value="CHROMOSOME TRANSMISSION FIDELITY PROTEIN 18 HOMOLOG"/>
    <property type="match status" value="1"/>
</dbReference>
<reference evidence="4" key="1">
    <citation type="submission" date="2016-05" db="EMBL/GenBank/DDBJ databases">
        <title>Comparative genomics of biotechnologically important yeasts.</title>
        <authorList>
            <consortium name="DOE Joint Genome Institute"/>
            <person name="Riley R."/>
            <person name="Haridas S."/>
            <person name="Wolfe K.H."/>
            <person name="Lopes M.R."/>
            <person name="Hittinger C.T."/>
            <person name="Goker M."/>
            <person name="Salamov A."/>
            <person name="Wisecaver J."/>
            <person name="Long T.M."/>
            <person name="Aerts A.L."/>
            <person name="Barry K."/>
            <person name="Choi C."/>
            <person name="Clum A."/>
            <person name="Coughlan A.Y."/>
            <person name="Deshpande S."/>
            <person name="Douglass A.P."/>
            <person name="Hanson S.J."/>
            <person name="Klenk H.-P."/>
            <person name="Labutti K."/>
            <person name="Lapidus A."/>
            <person name="Lindquist E."/>
            <person name="Lipzen A."/>
            <person name="Meier-Kolthoff J.P."/>
            <person name="Ohm R.A."/>
            <person name="Otillar R.P."/>
            <person name="Pangilinan J."/>
            <person name="Peng Y."/>
            <person name="Rokas A."/>
            <person name="Rosa C.A."/>
            <person name="Scheuner C."/>
            <person name="Sibirny A.A."/>
            <person name="Slot J.C."/>
            <person name="Stielow J.B."/>
            <person name="Sun H."/>
            <person name="Kurtzman C.P."/>
            <person name="Blackwell M."/>
            <person name="Grigoriev I.V."/>
            <person name="Jeffries T.W."/>
        </authorList>
    </citation>
    <scope>NUCLEOTIDE SEQUENCE [LARGE SCALE GENOMIC DNA]</scope>
    <source>
        <strain evidence="4">NRRL Y-1933</strain>
    </source>
</reference>
<dbReference type="GO" id="GO:0005524">
    <property type="term" value="F:ATP binding"/>
    <property type="evidence" value="ECO:0007669"/>
    <property type="project" value="InterPro"/>
</dbReference>
<gene>
    <name evidence="3" type="ORF">HYPBUDRAFT_115352</name>
</gene>
<dbReference type="SMART" id="SM00382">
    <property type="entry name" value="AAA"/>
    <property type="match status" value="1"/>
</dbReference>
<feature type="region of interest" description="Disordered" evidence="1">
    <location>
        <begin position="31"/>
        <end position="62"/>
    </location>
</feature>
<name>A0A1E4RBZ8_9ASCO</name>
<dbReference type="PANTHER" id="PTHR23389">
    <property type="entry name" value="CHROMOSOME TRANSMISSION FIDELITY FACTOR 18"/>
    <property type="match status" value="1"/>
</dbReference>
<proteinExistence type="predicted"/>
<accession>A0A1E4RBZ8</accession>
<dbReference type="RefSeq" id="XP_020073838.1">
    <property type="nucleotide sequence ID" value="XM_020219115.1"/>
</dbReference>
<dbReference type="InterPro" id="IPR003593">
    <property type="entry name" value="AAA+_ATPase"/>
</dbReference>
<dbReference type="Proteomes" id="UP000095085">
    <property type="component" value="Unassembled WGS sequence"/>
</dbReference>
<feature type="compositionally biased region" description="Basic and acidic residues" evidence="1">
    <location>
        <begin position="729"/>
        <end position="747"/>
    </location>
</feature>
<dbReference type="SUPFAM" id="SSF52540">
    <property type="entry name" value="P-loop containing nucleoside triphosphate hydrolases"/>
    <property type="match status" value="1"/>
</dbReference>
<dbReference type="AlphaFoldDB" id="A0A1E4RBZ8"/>
<keyword evidence="4" id="KW-1185">Reference proteome</keyword>
<keyword evidence="3" id="KW-0378">Hydrolase</keyword>
<organism evidence="3 4">
    <name type="scientific">Hyphopichia burtonii NRRL Y-1933</name>
    <dbReference type="NCBI Taxonomy" id="984485"/>
    <lineage>
        <taxon>Eukaryota</taxon>
        <taxon>Fungi</taxon>
        <taxon>Dikarya</taxon>
        <taxon>Ascomycota</taxon>
        <taxon>Saccharomycotina</taxon>
        <taxon>Pichiomycetes</taxon>
        <taxon>Debaryomycetaceae</taxon>
        <taxon>Hyphopichia</taxon>
    </lineage>
</organism>
<dbReference type="OrthoDB" id="2195431at2759"/>
<dbReference type="GO" id="GO:0005634">
    <property type="term" value="C:nucleus"/>
    <property type="evidence" value="ECO:0007669"/>
    <property type="project" value="TreeGrafter"/>
</dbReference>
<evidence type="ECO:0000313" key="3">
    <source>
        <dbReference type="EMBL" id="ODV64771.1"/>
    </source>
</evidence>
<evidence type="ECO:0000256" key="1">
    <source>
        <dbReference type="SAM" id="MobiDB-lite"/>
    </source>
</evidence>
<feature type="domain" description="AAA+ ATPase" evidence="2">
    <location>
        <begin position="195"/>
        <end position="369"/>
    </location>
</feature>
<dbReference type="STRING" id="984485.A0A1E4RBZ8"/>
<dbReference type="GeneID" id="30993665"/>
<dbReference type="Gene3D" id="1.10.8.60">
    <property type="match status" value="1"/>
</dbReference>
<evidence type="ECO:0000259" key="2">
    <source>
        <dbReference type="SMART" id="SM00382"/>
    </source>
</evidence>
<feature type="compositionally biased region" description="Polar residues" evidence="1">
    <location>
        <begin position="31"/>
        <end position="40"/>
    </location>
</feature>
<evidence type="ECO:0000313" key="4">
    <source>
        <dbReference type="Proteomes" id="UP000095085"/>
    </source>
</evidence>
<dbReference type="GO" id="GO:0016887">
    <property type="term" value="F:ATP hydrolysis activity"/>
    <property type="evidence" value="ECO:0007669"/>
    <property type="project" value="InterPro"/>
</dbReference>
<sequence>MSDSLLFSGVIPAKDASQSSIFNMSNSILSNEPSNGQNNALFEEGNRDSSETAENSPELEDTTYRGKEVKLFTGEKIRLKPKRRQRHLASIEELGQESSGNLYDMDVLFDRVREQQKDKENRDKLLSLEKQTKKPKKNESIVWSEKYKPKNFLQICSAGNDKQYRLVSSWLKKWSAIVHGEDFVGENIDTLGRPHKKVLLVHGPLGIGKTAIVHILAKQLGYSVQELNAANSMDTLPQASSATGNAFQNASAALKLKIINALTTNSITSKGRPTCLVIDEIDSSINANEIVKVLNDLCQSDQRTLSRNKQGNIESNTNTKKLKKKPFVLNRPIICIANDIYLTSSSRYSGSPMEKLRPLCEMVAFKKPQSTKSGTGSRSSGNALRSVKDHLMKISQFEKLGLDYQQINEIVEVCECDMRACINYLQFNGRKLDPTIYTLRGEKTNGNKDTQLTWFAMVDQLFKRDAQLSKDEAFEKLLDLISNGKGKSAVSSSGSLDKVVRGCFNRYLDVVHLQDDSLKKPSQLSDWFSFYDNIKLENDANNYSSLVTMKVWSLFSEINPRKHANDTSLIPNSRNLDFETMEVMKQNKSTVKRLLEIIPLSTKVSMGFGSSESSESFSCHILPFLDKLLSPELASNKIKQDHEIKSIQKCANLVHSFNLKLESQKDVESGLTTLHFSNDWDSIVSFENHLAPINSLARSKLVQNKRHRLFPLIKSEIELMLMASRASKRRIEDGPDSKQKEEAEKENTKKKRAKPANSVDFFKNKYDGLSSQLQKDNGREKDPNHEATRIWVKYNEGFSNAVRKNIGWAELWLH</sequence>